<feature type="domain" description="Knr4/Smi1-like" evidence="1">
    <location>
        <begin position="14"/>
        <end position="146"/>
    </location>
</feature>
<accession>A0A7C9MBN7</accession>
<name>A0A7C9MBN7_9DEIO</name>
<keyword evidence="3" id="KW-1185">Reference proteome</keyword>
<evidence type="ECO:0000259" key="1">
    <source>
        <dbReference type="SMART" id="SM00860"/>
    </source>
</evidence>
<organism evidence="2 3">
    <name type="scientific">Deinococcus arboris</name>
    <dbReference type="NCBI Taxonomy" id="2682977"/>
    <lineage>
        <taxon>Bacteria</taxon>
        <taxon>Thermotogati</taxon>
        <taxon>Deinococcota</taxon>
        <taxon>Deinococci</taxon>
        <taxon>Deinococcales</taxon>
        <taxon>Deinococcaceae</taxon>
        <taxon>Deinococcus</taxon>
    </lineage>
</organism>
<dbReference type="Proteomes" id="UP000483286">
    <property type="component" value="Unassembled WGS sequence"/>
</dbReference>
<dbReference type="RefSeq" id="WP_157461520.1">
    <property type="nucleotide sequence ID" value="NZ_WQLB01000050.1"/>
</dbReference>
<dbReference type="SMART" id="SM00860">
    <property type="entry name" value="SMI1_KNR4"/>
    <property type="match status" value="1"/>
</dbReference>
<reference evidence="2 3" key="1">
    <citation type="submission" date="2019-12" db="EMBL/GenBank/DDBJ databases">
        <title>Deinococcus sp. HMF7620 Genome sequencing and assembly.</title>
        <authorList>
            <person name="Kang H."/>
            <person name="Kim H."/>
            <person name="Joh K."/>
        </authorList>
    </citation>
    <scope>NUCLEOTIDE SEQUENCE [LARGE SCALE GENOMIC DNA]</scope>
    <source>
        <strain evidence="2 3">HMF7620</strain>
    </source>
</reference>
<evidence type="ECO:0000313" key="2">
    <source>
        <dbReference type="EMBL" id="MVN89263.1"/>
    </source>
</evidence>
<comment type="caution">
    <text evidence="2">The sequence shown here is derived from an EMBL/GenBank/DDBJ whole genome shotgun (WGS) entry which is preliminary data.</text>
</comment>
<dbReference type="InterPro" id="IPR037883">
    <property type="entry name" value="Knr4/Smi1-like_sf"/>
</dbReference>
<dbReference type="AlphaFoldDB" id="A0A7C9MBN7"/>
<dbReference type="InterPro" id="IPR018958">
    <property type="entry name" value="Knr4/Smi1-like_dom"/>
</dbReference>
<dbReference type="SUPFAM" id="SSF160631">
    <property type="entry name" value="SMI1/KNR4-like"/>
    <property type="match status" value="1"/>
</dbReference>
<sequence>MQPYFNAPYDWRPAATSEQLEAAAQALEITWPDALRSLYEEHDGAGPQRLASDWEEQWEGVLDEDEDARPQAPFLMSLEEAAAWYVSTAELFPADLRFFWTDDNSNYVGVYVRGPLEGMVCVLGHDGGGLVPVFRTIPSFLDWVDAHPLRDVFTDGALVPAFPGRAPDPLHDEEDWQRALSLYQNAEQREDNPRLACAMALTPYGQSSVLLPFLDHPDFYVVARAVEILAQRRYTPAYTLIRELAVQPGNRSNGAAERAMRTWRP</sequence>
<protein>
    <recommendedName>
        <fullName evidence="1">Knr4/Smi1-like domain-containing protein</fullName>
    </recommendedName>
</protein>
<dbReference type="EMBL" id="WQLB01000050">
    <property type="protein sequence ID" value="MVN89263.1"/>
    <property type="molecule type" value="Genomic_DNA"/>
</dbReference>
<evidence type="ECO:0000313" key="3">
    <source>
        <dbReference type="Proteomes" id="UP000483286"/>
    </source>
</evidence>
<dbReference type="Pfam" id="PF09346">
    <property type="entry name" value="SMI1_KNR4"/>
    <property type="match status" value="1"/>
</dbReference>
<gene>
    <name evidence="2" type="ORF">GO986_21235</name>
</gene>
<proteinExistence type="predicted"/>